<organism evidence="5 6">
    <name type="scientific">Orbilia ellipsospora</name>
    <dbReference type="NCBI Taxonomy" id="2528407"/>
    <lineage>
        <taxon>Eukaryota</taxon>
        <taxon>Fungi</taxon>
        <taxon>Dikarya</taxon>
        <taxon>Ascomycota</taxon>
        <taxon>Pezizomycotina</taxon>
        <taxon>Orbiliomycetes</taxon>
        <taxon>Orbiliales</taxon>
        <taxon>Orbiliaceae</taxon>
        <taxon>Orbilia</taxon>
    </lineage>
</organism>
<dbReference type="PANTHER" id="PTHR43580">
    <property type="entry name" value="OXIDOREDUCTASE GLYR1-RELATED"/>
    <property type="match status" value="1"/>
</dbReference>
<evidence type="ECO:0000259" key="4">
    <source>
        <dbReference type="Pfam" id="PF03446"/>
    </source>
</evidence>
<dbReference type="InterPro" id="IPR002204">
    <property type="entry name" value="3-OH-isobutyrate_DH-rel_CS"/>
</dbReference>
<evidence type="ECO:0000256" key="3">
    <source>
        <dbReference type="PIRSR" id="PIRSR000103-1"/>
    </source>
</evidence>
<evidence type="ECO:0000313" key="6">
    <source>
        <dbReference type="Proteomes" id="UP001365542"/>
    </source>
</evidence>
<dbReference type="Pfam" id="PF03446">
    <property type="entry name" value="NAD_binding_2"/>
    <property type="match status" value="1"/>
</dbReference>
<dbReference type="InterPro" id="IPR036291">
    <property type="entry name" value="NAD(P)-bd_dom_sf"/>
</dbReference>
<dbReference type="Gene3D" id="1.10.1040.10">
    <property type="entry name" value="N-(1-d-carboxylethyl)-l-norvaline Dehydrogenase, domain 2"/>
    <property type="match status" value="1"/>
</dbReference>
<dbReference type="PROSITE" id="PS00895">
    <property type="entry name" value="3_HYDROXYISOBUT_DH"/>
    <property type="match status" value="1"/>
</dbReference>
<dbReference type="SUPFAM" id="SSF48179">
    <property type="entry name" value="6-phosphogluconate dehydrogenase C-terminal domain-like"/>
    <property type="match status" value="1"/>
</dbReference>
<dbReference type="InterPro" id="IPR051265">
    <property type="entry name" value="HIBADH-related_NP60_sf"/>
</dbReference>
<sequence length="307" mass="32363">MVQVGFIGLGQMGAGMVPNLAKKYPHEKPLLIFNRNNTKSQELADALQKEGTAVAVAESIGDLVQKSDVIFTCLANDAAITQTIDTAIASGDVTGKLFVDSSTVAQKCTDALSELLVAKGAKFVAAPVFGVPAVAAAGQLVFVLASSNEKWIDEVIPFTTGVMGRKYIDLRGRPVGTASTLKLQGNHFVLSMVLTLSESMLLAETNGLGGDAILEFVETVFGGPYGAYAKRLISGDYATNEPRFAVDNALKDAGHIKDLGDSNGVKLATIEEVIRLLKIVKGEVGPTGDMPGMYGAKRVEVGLPYKK</sequence>
<dbReference type="SUPFAM" id="SSF51735">
    <property type="entry name" value="NAD(P)-binding Rossmann-fold domains"/>
    <property type="match status" value="1"/>
</dbReference>
<dbReference type="EMBL" id="JAVHJO010000012">
    <property type="protein sequence ID" value="KAK6531880.1"/>
    <property type="molecule type" value="Genomic_DNA"/>
</dbReference>
<keyword evidence="6" id="KW-1185">Reference proteome</keyword>
<feature type="active site" evidence="3">
    <location>
        <position position="182"/>
    </location>
</feature>
<dbReference type="Proteomes" id="UP001365542">
    <property type="component" value="Unassembled WGS sequence"/>
</dbReference>
<protein>
    <recommendedName>
        <fullName evidence="4">6-phosphogluconate dehydrogenase NADP-binding domain-containing protein</fullName>
    </recommendedName>
</protein>
<keyword evidence="2" id="KW-0560">Oxidoreductase</keyword>
<feature type="domain" description="6-phosphogluconate dehydrogenase NADP-binding" evidence="4">
    <location>
        <begin position="3"/>
        <end position="151"/>
    </location>
</feature>
<dbReference type="Gene3D" id="3.40.50.720">
    <property type="entry name" value="NAD(P)-binding Rossmann-like Domain"/>
    <property type="match status" value="1"/>
</dbReference>
<proteinExistence type="inferred from homology"/>
<dbReference type="PANTHER" id="PTHR43580:SF3">
    <property type="entry name" value="6-PHOSPHOGLUCONATE DEHYDROGENASE FAMILY PROTEIN (AFU_ORTHOLOGUE AFUA_2G11600)"/>
    <property type="match status" value="1"/>
</dbReference>
<dbReference type="AlphaFoldDB" id="A0AAV9X0H4"/>
<evidence type="ECO:0000256" key="2">
    <source>
        <dbReference type="ARBA" id="ARBA00023002"/>
    </source>
</evidence>
<dbReference type="InterPro" id="IPR015815">
    <property type="entry name" value="HIBADH-related"/>
</dbReference>
<dbReference type="InterPro" id="IPR006115">
    <property type="entry name" value="6PGDH_NADP-bd"/>
</dbReference>
<evidence type="ECO:0000313" key="5">
    <source>
        <dbReference type="EMBL" id="KAK6531880.1"/>
    </source>
</evidence>
<comment type="similarity">
    <text evidence="1">Belongs to the HIBADH-related family. NP60 subfamily.</text>
</comment>
<name>A0AAV9X0H4_9PEZI</name>
<dbReference type="InterPro" id="IPR008927">
    <property type="entry name" value="6-PGluconate_DH-like_C_sf"/>
</dbReference>
<dbReference type="PIRSF" id="PIRSF000103">
    <property type="entry name" value="HIBADH"/>
    <property type="match status" value="1"/>
</dbReference>
<evidence type="ECO:0000256" key="1">
    <source>
        <dbReference type="ARBA" id="ARBA00007598"/>
    </source>
</evidence>
<gene>
    <name evidence="5" type="ORF">TWF694_003045</name>
</gene>
<dbReference type="InterPro" id="IPR013328">
    <property type="entry name" value="6PGD_dom2"/>
</dbReference>
<comment type="caution">
    <text evidence="5">The sequence shown here is derived from an EMBL/GenBank/DDBJ whole genome shotgun (WGS) entry which is preliminary data.</text>
</comment>
<dbReference type="GO" id="GO:0050661">
    <property type="term" value="F:NADP binding"/>
    <property type="evidence" value="ECO:0007669"/>
    <property type="project" value="InterPro"/>
</dbReference>
<dbReference type="GO" id="GO:0016491">
    <property type="term" value="F:oxidoreductase activity"/>
    <property type="evidence" value="ECO:0007669"/>
    <property type="project" value="UniProtKB-KW"/>
</dbReference>
<reference evidence="5 6" key="1">
    <citation type="submission" date="2019-10" db="EMBL/GenBank/DDBJ databases">
        <authorList>
            <person name="Palmer J.M."/>
        </authorList>
    </citation>
    <scope>NUCLEOTIDE SEQUENCE [LARGE SCALE GENOMIC DNA]</scope>
    <source>
        <strain evidence="5 6">TWF694</strain>
    </source>
</reference>
<accession>A0AAV9X0H4</accession>